<reference evidence="9" key="1">
    <citation type="submission" date="2017-02" db="EMBL/GenBank/DDBJ databases">
        <authorList>
            <person name="Varghese N."/>
            <person name="Submissions S."/>
        </authorList>
    </citation>
    <scope>NUCLEOTIDE SEQUENCE [LARGE SCALE GENOMIC DNA]</scope>
    <source>
        <strain evidence="9">ATCC 25662</strain>
    </source>
</reference>
<keyword evidence="5" id="KW-0804">Transcription</keyword>
<dbReference type="Pfam" id="PF08281">
    <property type="entry name" value="Sigma70_r4_2"/>
    <property type="match status" value="1"/>
</dbReference>
<dbReference type="InterPro" id="IPR013325">
    <property type="entry name" value="RNA_pol_sigma_r2"/>
</dbReference>
<dbReference type="RefSeq" id="WP_078711198.1">
    <property type="nucleotide sequence ID" value="NZ_FUWY01000002.1"/>
</dbReference>
<sequence length="287" mass="32984">MERDKLDETISQALMGDSGALEKVLLEVQDLIFNLSLRMLGSVADAEDATQDILIRIVTHLSSFQGKSAFKTWVYRIATNYLIDYKKSMFSEHPLDFDFYSNDIKLGYVDDVEEIMLGVSREQLADELKLSCTNVLLQCLDPQTRCIFILGTMFKIDSKIAGEILGISPDNYRQKLSRARKKVGDFLATHCGLTETGFCCCKKRVEYAIQQHRLNPENLEFQKLKVLNNDLLFEYKDAMEKIDDQTLIFEELPNYKAPVECKTFINNLLQSENMKKIMNFKSGETYD</sequence>
<evidence type="ECO:0000259" key="7">
    <source>
        <dbReference type="Pfam" id="PF08281"/>
    </source>
</evidence>
<accession>A0A1T4L6N4</accession>
<evidence type="ECO:0000256" key="1">
    <source>
        <dbReference type="ARBA" id="ARBA00010641"/>
    </source>
</evidence>
<proteinExistence type="inferred from homology"/>
<keyword evidence="9" id="KW-1185">Reference proteome</keyword>
<dbReference type="InterPro" id="IPR014284">
    <property type="entry name" value="RNA_pol_sigma-70_dom"/>
</dbReference>
<protein>
    <submittedName>
        <fullName evidence="8">RNA polymerase sigma factor, sigma-70 family</fullName>
    </submittedName>
</protein>
<evidence type="ECO:0000256" key="2">
    <source>
        <dbReference type="ARBA" id="ARBA00023015"/>
    </source>
</evidence>
<dbReference type="OrthoDB" id="1027298at2"/>
<dbReference type="InterPro" id="IPR007627">
    <property type="entry name" value="RNA_pol_sigma70_r2"/>
</dbReference>
<dbReference type="STRING" id="118967.SAMN02745191_0764"/>
<dbReference type="InterPro" id="IPR039425">
    <property type="entry name" value="RNA_pol_sigma-70-like"/>
</dbReference>
<evidence type="ECO:0000313" key="8">
    <source>
        <dbReference type="EMBL" id="SJZ50382.1"/>
    </source>
</evidence>
<dbReference type="SUPFAM" id="SSF88946">
    <property type="entry name" value="Sigma2 domain of RNA polymerase sigma factors"/>
    <property type="match status" value="1"/>
</dbReference>
<dbReference type="PANTHER" id="PTHR43133">
    <property type="entry name" value="RNA POLYMERASE ECF-TYPE SIGMA FACTO"/>
    <property type="match status" value="1"/>
</dbReference>
<dbReference type="InterPro" id="IPR013249">
    <property type="entry name" value="RNA_pol_sigma70_r4_t2"/>
</dbReference>
<evidence type="ECO:0000256" key="3">
    <source>
        <dbReference type="ARBA" id="ARBA00023082"/>
    </source>
</evidence>
<dbReference type="GO" id="GO:0006352">
    <property type="term" value="P:DNA-templated transcription initiation"/>
    <property type="evidence" value="ECO:0007669"/>
    <property type="project" value="InterPro"/>
</dbReference>
<feature type="domain" description="RNA polymerase sigma-70 region 2" evidence="6">
    <location>
        <begin position="28"/>
        <end position="87"/>
    </location>
</feature>
<dbReference type="NCBIfam" id="TIGR02937">
    <property type="entry name" value="sigma70-ECF"/>
    <property type="match status" value="1"/>
</dbReference>
<evidence type="ECO:0000256" key="4">
    <source>
        <dbReference type="ARBA" id="ARBA00023125"/>
    </source>
</evidence>
<dbReference type="GO" id="GO:0003677">
    <property type="term" value="F:DNA binding"/>
    <property type="evidence" value="ECO:0007669"/>
    <property type="project" value="UniProtKB-KW"/>
</dbReference>
<gene>
    <name evidence="8" type="ORF">SAMN02745191_0764</name>
</gene>
<dbReference type="AlphaFoldDB" id="A0A1T4L6N4"/>
<keyword evidence="3" id="KW-0731">Sigma factor</keyword>
<dbReference type="Pfam" id="PF04542">
    <property type="entry name" value="Sigma70_r2"/>
    <property type="match status" value="1"/>
</dbReference>
<comment type="similarity">
    <text evidence="1">Belongs to the sigma-70 factor family. ECF subfamily.</text>
</comment>
<dbReference type="SUPFAM" id="SSF88659">
    <property type="entry name" value="Sigma3 and sigma4 domains of RNA polymerase sigma factors"/>
    <property type="match status" value="1"/>
</dbReference>
<keyword evidence="2" id="KW-0805">Transcription regulation</keyword>
<dbReference type="Proteomes" id="UP000243297">
    <property type="component" value="Unassembled WGS sequence"/>
</dbReference>
<dbReference type="Gene3D" id="1.10.1740.10">
    <property type="match status" value="1"/>
</dbReference>
<keyword evidence="4" id="KW-0238">DNA-binding</keyword>
<feature type="domain" description="RNA polymerase sigma factor 70 region 4 type 2" evidence="7">
    <location>
        <begin position="136"/>
        <end position="182"/>
    </location>
</feature>
<dbReference type="InterPro" id="IPR013324">
    <property type="entry name" value="RNA_pol_sigma_r3/r4-like"/>
</dbReference>
<evidence type="ECO:0000256" key="5">
    <source>
        <dbReference type="ARBA" id="ARBA00023163"/>
    </source>
</evidence>
<organism evidence="8 9">
    <name type="scientific">Anaerorhabdus furcosa</name>
    <dbReference type="NCBI Taxonomy" id="118967"/>
    <lineage>
        <taxon>Bacteria</taxon>
        <taxon>Bacillati</taxon>
        <taxon>Bacillota</taxon>
        <taxon>Erysipelotrichia</taxon>
        <taxon>Erysipelotrichales</taxon>
        <taxon>Erysipelotrichaceae</taxon>
        <taxon>Anaerorhabdus</taxon>
    </lineage>
</organism>
<evidence type="ECO:0000259" key="6">
    <source>
        <dbReference type="Pfam" id="PF04542"/>
    </source>
</evidence>
<name>A0A1T4L6N4_9FIRM</name>
<evidence type="ECO:0000313" key="9">
    <source>
        <dbReference type="Proteomes" id="UP000243297"/>
    </source>
</evidence>
<dbReference type="EMBL" id="FUWY01000002">
    <property type="protein sequence ID" value="SJZ50382.1"/>
    <property type="molecule type" value="Genomic_DNA"/>
</dbReference>
<dbReference type="PANTHER" id="PTHR43133:SF8">
    <property type="entry name" value="RNA POLYMERASE SIGMA FACTOR HI_1459-RELATED"/>
    <property type="match status" value="1"/>
</dbReference>
<dbReference type="GO" id="GO:0016987">
    <property type="term" value="F:sigma factor activity"/>
    <property type="evidence" value="ECO:0007669"/>
    <property type="project" value="UniProtKB-KW"/>
</dbReference>